<sequence length="220" mass="25355">MQETNHEVKVVESGKADVEPDDYEEMLRARIPLNNNPRKASYLSYRAAGFSVRESCALAEVQFGTVKKWRREDEEFRNWESGERLAWLQNNVASDLISMEFMRNFRLCLRLDKKVLLKASLSLSLLTDREMEVLKVIRKHYTPQDIIAVDRAMQPDGDHLPPGSYRETLTVTVEGRQVEDESARRAAARDLLERFEANKRIAEANQEKDGDEPLTGEVLE</sequence>
<keyword evidence="1" id="KW-0175">Coiled coil</keyword>
<dbReference type="AlphaFoldDB" id="A0A0F9MPK5"/>
<reference evidence="2" key="1">
    <citation type="journal article" date="2015" name="Nature">
        <title>Complex archaea that bridge the gap between prokaryotes and eukaryotes.</title>
        <authorList>
            <person name="Spang A."/>
            <person name="Saw J.H."/>
            <person name="Jorgensen S.L."/>
            <person name="Zaremba-Niedzwiedzka K."/>
            <person name="Martijn J."/>
            <person name="Lind A.E."/>
            <person name="van Eijk R."/>
            <person name="Schleper C."/>
            <person name="Guy L."/>
            <person name="Ettema T.J."/>
        </authorList>
    </citation>
    <scope>NUCLEOTIDE SEQUENCE</scope>
</reference>
<dbReference type="EMBL" id="LAZR01005272">
    <property type="protein sequence ID" value="KKN01337.1"/>
    <property type="molecule type" value="Genomic_DNA"/>
</dbReference>
<name>A0A0F9MPK5_9ZZZZ</name>
<evidence type="ECO:0000313" key="2">
    <source>
        <dbReference type="EMBL" id="KKN01337.1"/>
    </source>
</evidence>
<feature type="coiled-coil region" evidence="1">
    <location>
        <begin position="178"/>
        <end position="205"/>
    </location>
</feature>
<evidence type="ECO:0000256" key="1">
    <source>
        <dbReference type="SAM" id="Coils"/>
    </source>
</evidence>
<protein>
    <submittedName>
        <fullName evidence="2">Uncharacterized protein</fullName>
    </submittedName>
</protein>
<accession>A0A0F9MPK5</accession>
<organism evidence="2">
    <name type="scientific">marine sediment metagenome</name>
    <dbReference type="NCBI Taxonomy" id="412755"/>
    <lineage>
        <taxon>unclassified sequences</taxon>
        <taxon>metagenomes</taxon>
        <taxon>ecological metagenomes</taxon>
    </lineage>
</organism>
<proteinExistence type="predicted"/>
<gene>
    <name evidence="2" type="ORF">LCGC14_1128630</name>
</gene>
<comment type="caution">
    <text evidence="2">The sequence shown here is derived from an EMBL/GenBank/DDBJ whole genome shotgun (WGS) entry which is preliminary data.</text>
</comment>